<evidence type="ECO:0000313" key="1">
    <source>
        <dbReference type="EMBL" id="MQN90526.1"/>
    </source>
</evidence>
<gene>
    <name evidence="1" type="ORF">F7D59_11890</name>
</gene>
<accession>A0A646HQR4</accession>
<organism evidence="1 2">
    <name type="scientific">Segatella copri</name>
    <dbReference type="NCBI Taxonomy" id="165179"/>
    <lineage>
        <taxon>Bacteria</taxon>
        <taxon>Pseudomonadati</taxon>
        <taxon>Bacteroidota</taxon>
        <taxon>Bacteroidia</taxon>
        <taxon>Bacteroidales</taxon>
        <taxon>Prevotellaceae</taxon>
        <taxon>Segatella</taxon>
    </lineage>
</organism>
<dbReference type="AlphaFoldDB" id="A0A646HQR4"/>
<reference evidence="2" key="1">
    <citation type="submission" date="2019-09" db="EMBL/GenBank/DDBJ databases">
        <title>Distinct polysaccharide growth profiles of human intestinal Prevotella copri isolates.</title>
        <authorList>
            <person name="Fehlner-Peach H."/>
            <person name="Magnabosco C."/>
            <person name="Raghavan V."/>
            <person name="Scher J.U."/>
            <person name="Tett A."/>
            <person name="Cox L.M."/>
            <person name="Gottsegen C."/>
            <person name="Watters A."/>
            <person name="Wiltshire- Gordon J.D."/>
            <person name="Segata N."/>
            <person name="Bonneau R."/>
            <person name="Littman D.R."/>
        </authorList>
    </citation>
    <scope>NUCLEOTIDE SEQUENCE [LARGE SCALE GENOMIC DNA]</scope>
    <source>
        <strain evidence="2">iP54</strain>
    </source>
</reference>
<dbReference type="RefSeq" id="WP_153113890.1">
    <property type="nucleotide sequence ID" value="NZ_VZAS01000159.1"/>
</dbReference>
<evidence type="ECO:0000313" key="2">
    <source>
        <dbReference type="Proteomes" id="UP000420635"/>
    </source>
</evidence>
<sequence>MTIIRKNTNPRATDVAPQLQSILHANGMQAHISLTETGTYQLVTLSHNSSQPRYYDLSEKQLDALVNGGTNAWNKNAYNTFVSIVKDDYYIPGSWVAAKNANSPVNHGLWGHTIMDGEYGYRDPRFRPFAGPGFGKFDNSPLGILFGAGRYHIRRVAGRPYFANSAPVVVDRPDGRLKPGELKSGSYGFYDKGNQKKDALSNLEVDVKPRVLERPKGKALPLKDYINGYSTLLTFSGTGFAEVLSSHGIVVDKDKKTLTIKSDGVNRNLEYALTDEELSTILNDKLRFTDTRGKKKQVYNKNAPNISERLDVINKVIANDFADKITMNHLQSKDYINIKLKPETEAALGLTEAKANEYNKNIDVLELNMQDMRQDYKTGFVDKWNTIGVVDGRMLPENKGFYLPMNNGRRVTVGEIQAYPTNDGEKTSYRMTAVVNNQLMSREISKDDYNRFLNYDDEHRLQLFDKVFDEVKIKSASNEQLEDKVYSGNIDSAKGVVSLKGDYCLVSGKSSAAITAAMAWKDEISGDYLINLRTNKDAGMWSFKISQEQYNKFQYATDEERASLLSTLLPSDAKSNEKMKVVAASSIYQGGYMREQNANISPKLDRYNLNDIRKQTKINLLGDAHVNGESLENLKASKEWKRSGEHGRDTQVGDIVVEKLKDAKGQEIEGKYKMTAVIDGNVFSHEITEKQYNKFMTVNNLQRMKLFDKIFPEVEMKTKPENRFNLGAALLAAVTTGVGVMAIASESRPHQRPVVFESGPVFSKPGVVSAAEVSASIYESMNNGPAPSEGYGLGR</sequence>
<proteinExistence type="predicted"/>
<name>A0A646HQR4_9BACT</name>
<dbReference type="EMBL" id="VZBQ01000125">
    <property type="protein sequence ID" value="MQN90526.1"/>
    <property type="molecule type" value="Genomic_DNA"/>
</dbReference>
<comment type="caution">
    <text evidence="1">The sequence shown here is derived from an EMBL/GenBank/DDBJ whole genome shotgun (WGS) entry which is preliminary data.</text>
</comment>
<dbReference type="Proteomes" id="UP000420635">
    <property type="component" value="Unassembled WGS sequence"/>
</dbReference>
<protein>
    <submittedName>
        <fullName evidence="1">Uncharacterized protein</fullName>
    </submittedName>
</protein>